<keyword evidence="4" id="KW-1185">Reference proteome</keyword>
<gene>
    <name evidence="3" type="ORF">GSI_09827</name>
</gene>
<keyword evidence="2" id="KW-0732">Signal</keyword>
<dbReference type="Proteomes" id="UP000230002">
    <property type="component" value="Unassembled WGS sequence"/>
</dbReference>
<feature type="region of interest" description="Disordered" evidence="1">
    <location>
        <begin position="22"/>
        <end position="58"/>
    </location>
</feature>
<proteinExistence type="predicted"/>
<evidence type="ECO:0000313" key="3">
    <source>
        <dbReference type="EMBL" id="PIL28074.1"/>
    </source>
</evidence>
<feature type="chain" id="PRO_5013553572" description="Transporter" evidence="2">
    <location>
        <begin position="22"/>
        <end position="90"/>
    </location>
</feature>
<accession>A0A2G8S2V0</accession>
<sequence length="90" mass="9348">MRVPTVAVALLAAALSGTAGATLVKSESPEAAAASPDSDRTYLAPGHKDYAGHADSDAPVELKRQLDDAYDTVTSATRCERDLVGTPNDY</sequence>
<evidence type="ECO:0000256" key="2">
    <source>
        <dbReference type="SAM" id="SignalP"/>
    </source>
</evidence>
<feature type="compositionally biased region" description="Basic and acidic residues" evidence="1">
    <location>
        <begin position="46"/>
        <end position="58"/>
    </location>
</feature>
<feature type="signal peptide" evidence="2">
    <location>
        <begin position="1"/>
        <end position="21"/>
    </location>
</feature>
<organism evidence="3 4">
    <name type="scientific">Ganoderma sinense ZZ0214-1</name>
    <dbReference type="NCBI Taxonomy" id="1077348"/>
    <lineage>
        <taxon>Eukaryota</taxon>
        <taxon>Fungi</taxon>
        <taxon>Dikarya</taxon>
        <taxon>Basidiomycota</taxon>
        <taxon>Agaricomycotina</taxon>
        <taxon>Agaricomycetes</taxon>
        <taxon>Polyporales</taxon>
        <taxon>Polyporaceae</taxon>
        <taxon>Ganoderma</taxon>
    </lineage>
</organism>
<evidence type="ECO:0008006" key="5">
    <source>
        <dbReference type="Google" id="ProtNLM"/>
    </source>
</evidence>
<protein>
    <recommendedName>
        <fullName evidence="5">Transporter</fullName>
    </recommendedName>
</protein>
<dbReference type="AlphaFoldDB" id="A0A2G8S2V0"/>
<name>A0A2G8S2V0_9APHY</name>
<reference evidence="3 4" key="1">
    <citation type="journal article" date="2015" name="Sci. Rep.">
        <title>Chromosome-level genome map provides insights into diverse defense mechanisms in the medicinal fungus Ganoderma sinense.</title>
        <authorList>
            <person name="Zhu Y."/>
            <person name="Xu J."/>
            <person name="Sun C."/>
            <person name="Zhou S."/>
            <person name="Xu H."/>
            <person name="Nelson D.R."/>
            <person name="Qian J."/>
            <person name="Song J."/>
            <person name="Luo H."/>
            <person name="Xiang L."/>
            <person name="Li Y."/>
            <person name="Xu Z."/>
            <person name="Ji A."/>
            <person name="Wang L."/>
            <person name="Lu S."/>
            <person name="Hayward A."/>
            <person name="Sun W."/>
            <person name="Li X."/>
            <person name="Schwartz D.C."/>
            <person name="Wang Y."/>
            <person name="Chen S."/>
        </authorList>
    </citation>
    <scope>NUCLEOTIDE SEQUENCE [LARGE SCALE GENOMIC DNA]</scope>
    <source>
        <strain evidence="3 4">ZZ0214-1</strain>
    </source>
</reference>
<evidence type="ECO:0000313" key="4">
    <source>
        <dbReference type="Proteomes" id="UP000230002"/>
    </source>
</evidence>
<evidence type="ECO:0000256" key="1">
    <source>
        <dbReference type="SAM" id="MobiDB-lite"/>
    </source>
</evidence>
<comment type="caution">
    <text evidence="3">The sequence shown here is derived from an EMBL/GenBank/DDBJ whole genome shotgun (WGS) entry which is preliminary data.</text>
</comment>
<dbReference type="EMBL" id="AYKW01000029">
    <property type="protein sequence ID" value="PIL28074.1"/>
    <property type="molecule type" value="Genomic_DNA"/>
</dbReference>
<feature type="compositionally biased region" description="Low complexity" evidence="1">
    <location>
        <begin position="22"/>
        <end position="36"/>
    </location>
</feature>